<dbReference type="NCBIfam" id="TIGR04416">
    <property type="entry name" value="group_II_RT_mat"/>
    <property type="match status" value="1"/>
</dbReference>
<dbReference type="PROSITE" id="PS50878">
    <property type="entry name" value="RT_POL"/>
    <property type="match status" value="1"/>
</dbReference>
<keyword evidence="3 11" id="KW-0548">Nucleotidyltransferase</keyword>
<dbReference type="InterPro" id="IPR051083">
    <property type="entry name" value="GrpII_Intron_Splice-Mob/Def"/>
</dbReference>
<evidence type="ECO:0000313" key="12">
    <source>
        <dbReference type="Proteomes" id="UP000294850"/>
    </source>
</evidence>
<reference evidence="11 12" key="1">
    <citation type="submission" date="2019-03" db="EMBL/GenBank/DDBJ databases">
        <title>Dyadobacter AR-3-6 sp. nov., isolated from arctic soil.</title>
        <authorList>
            <person name="Chaudhary D.K."/>
        </authorList>
    </citation>
    <scope>NUCLEOTIDE SEQUENCE [LARGE SCALE GENOMIC DNA]</scope>
    <source>
        <strain evidence="11 12">AR-3-6</strain>
    </source>
</reference>
<dbReference type="InterPro" id="IPR000477">
    <property type="entry name" value="RT_dom"/>
</dbReference>
<proteinExistence type="inferred from homology"/>
<dbReference type="OrthoDB" id="9780724at2"/>
<evidence type="ECO:0000256" key="3">
    <source>
        <dbReference type="ARBA" id="ARBA00022695"/>
    </source>
</evidence>
<gene>
    <name evidence="11" type="primary">ltrA</name>
    <name evidence="11" type="ORF">E0F88_30315</name>
</gene>
<dbReference type="PRINTS" id="PR00866">
    <property type="entry name" value="RNADNAPOLMS"/>
</dbReference>
<dbReference type="Pfam" id="PF08388">
    <property type="entry name" value="GIIM"/>
    <property type="match status" value="1"/>
</dbReference>
<feature type="domain" description="Reverse transcriptase" evidence="10">
    <location>
        <begin position="52"/>
        <end position="290"/>
    </location>
</feature>
<dbReference type="GO" id="GO:0051607">
    <property type="term" value="P:defense response to virus"/>
    <property type="evidence" value="ECO:0007669"/>
    <property type="project" value="UniProtKB-KW"/>
</dbReference>
<dbReference type="RefSeq" id="WP_131962089.1">
    <property type="nucleotide sequence ID" value="NZ_SMFL01000019.1"/>
</dbReference>
<dbReference type="PANTHER" id="PTHR34047">
    <property type="entry name" value="NUCLEAR INTRON MATURASE 1, MITOCHONDRIAL-RELATED"/>
    <property type="match status" value="1"/>
</dbReference>
<evidence type="ECO:0000256" key="8">
    <source>
        <dbReference type="ARBA" id="ARBA00034120"/>
    </source>
</evidence>
<evidence type="ECO:0000256" key="7">
    <source>
        <dbReference type="ARBA" id="ARBA00023118"/>
    </source>
</evidence>
<keyword evidence="12" id="KW-1185">Reference proteome</keyword>
<dbReference type="EMBL" id="SMFL01000019">
    <property type="protein sequence ID" value="TDE09585.1"/>
    <property type="molecule type" value="Genomic_DNA"/>
</dbReference>
<comment type="caution">
    <text evidence="11">The sequence shown here is derived from an EMBL/GenBank/DDBJ whole genome shotgun (WGS) entry which is preliminary data.</text>
</comment>
<comment type="similarity">
    <text evidence="8">Belongs to the bacterial reverse transcriptase family.</text>
</comment>
<comment type="catalytic activity">
    <reaction evidence="9">
        <text>DNA(n) + a 2'-deoxyribonucleoside 5'-triphosphate = DNA(n+1) + diphosphate</text>
        <dbReference type="Rhea" id="RHEA:22508"/>
        <dbReference type="Rhea" id="RHEA-COMP:17339"/>
        <dbReference type="Rhea" id="RHEA-COMP:17340"/>
        <dbReference type="ChEBI" id="CHEBI:33019"/>
        <dbReference type="ChEBI" id="CHEBI:61560"/>
        <dbReference type="ChEBI" id="CHEBI:173112"/>
        <dbReference type="EC" id="2.7.7.49"/>
    </reaction>
</comment>
<keyword evidence="7" id="KW-0051">Antiviral defense</keyword>
<dbReference type="PANTHER" id="PTHR34047:SF3">
    <property type="entry name" value="BLR2052 PROTEIN"/>
    <property type="match status" value="1"/>
</dbReference>
<keyword evidence="6 11" id="KW-0695">RNA-directed DNA polymerase</keyword>
<dbReference type="InterPro" id="IPR030931">
    <property type="entry name" value="Group_II_RT_mat"/>
</dbReference>
<accession>A0A4R5DFY7</accession>
<dbReference type="EC" id="2.7.7.49" evidence="1"/>
<keyword evidence="4" id="KW-0479">Metal-binding</keyword>
<name>A0A4R5DFY7_9BACT</name>
<evidence type="ECO:0000256" key="5">
    <source>
        <dbReference type="ARBA" id="ARBA00022842"/>
    </source>
</evidence>
<evidence type="ECO:0000256" key="1">
    <source>
        <dbReference type="ARBA" id="ARBA00012493"/>
    </source>
</evidence>
<dbReference type="AlphaFoldDB" id="A0A4R5DFY7"/>
<protein>
    <recommendedName>
        <fullName evidence="1">RNA-directed DNA polymerase</fullName>
        <ecNumber evidence="1">2.7.7.49</ecNumber>
    </recommendedName>
</protein>
<organism evidence="11 12">
    <name type="scientific">Dyadobacter psychrotolerans</name>
    <dbReference type="NCBI Taxonomy" id="2541721"/>
    <lineage>
        <taxon>Bacteria</taxon>
        <taxon>Pseudomonadati</taxon>
        <taxon>Bacteroidota</taxon>
        <taxon>Cytophagia</taxon>
        <taxon>Cytophagales</taxon>
        <taxon>Spirosomataceae</taxon>
        <taxon>Dyadobacter</taxon>
    </lineage>
</organism>
<dbReference type="SUPFAM" id="SSF56672">
    <property type="entry name" value="DNA/RNA polymerases"/>
    <property type="match status" value="1"/>
</dbReference>
<dbReference type="Proteomes" id="UP000294850">
    <property type="component" value="Unassembled WGS sequence"/>
</dbReference>
<dbReference type="Pfam" id="PF00078">
    <property type="entry name" value="RVT_1"/>
    <property type="match status" value="1"/>
</dbReference>
<dbReference type="GO" id="GO:0046872">
    <property type="term" value="F:metal ion binding"/>
    <property type="evidence" value="ECO:0007669"/>
    <property type="project" value="UniProtKB-KW"/>
</dbReference>
<sequence length="409" mass="48221">MIDYYETKQHPITKKMVLEAYRKVKSNKGSAGIDEQSLTDFDQNAPSHLYRIWNRMSSGSYHPPVVKQVEIPKKSGGVRNLGIPTVSDRIAQQVVKSYLEPKVDSSFHSDSYGYRSGKSAHQALAKAVTNCGYYSWVVDLDIKGFFDNLDHDLLMLAVKRYTKEKWILMYIDRWLKAGVSKGGVVVNRERGTPQGGVISPLLSNIFLHFAFDKWMENNHPNMPFERYCDDAIIHCTTEKQALFIRDVVAKRMKERRLELNQEKTHVVYCKNMTHTESHTSVSFDFLSYTFRPLRRPTKNGWLLTYFPCMSKTSKNDVRQKLRKVVGRSYKGTIQDLAKVLNPKIRGWYRYYCHYSHWTTRDVWYWLNTKMVRWIMNTRRMGKGRAHRWLVNVYKTNPRLFEHWPYVRPY</sequence>
<evidence type="ECO:0000256" key="4">
    <source>
        <dbReference type="ARBA" id="ARBA00022723"/>
    </source>
</evidence>
<dbReference type="CDD" id="cd01651">
    <property type="entry name" value="RT_G2_intron"/>
    <property type="match status" value="1"/>
</dbReference>
<dbReference type="GO" id="GO:0003723">
    <property type="term" value="F:RNA binding"/>
    <property type="evidence" value="ECO:0007669"/>
    <property type="project" value="InterPro"/>
</dbReference>
<dbReference type="InterPro" id="IPR000123">
    <property type="entry name" value="Reverse_transcriptase_msDNA"/>
</dbReference>
<dbReference type="InterPro" id="IPR013597">
    <property type="entry name" value="Mat_intron_G2"/>
</dbReference>
<evidence type="ECO:0000259" key="10">
    <source>
        <dbReference type="PROSITE" id="PS50878"/>
    </source>
</evidence>
<keyword evidence="5" id="KW-0460">Magnesium</keyword>
<evidence type="ECO:0000256" key="9">
    <source>
        <dbReference type="ARBA" id="ARBA00048173"/>
    </source>
</evidence>
<evidence type="ECO:0000256" key="2">
    <source>
        <dbReference type="ARBA" id="ARBA00022679"/>
    </source>
</evidence>
<dbReference type="InterPro" id="IPR043502">
    <property type="entry name" value="DNA/RNA_pol_sf"/>
</dbReference>
<evidence type="ECO:0000313" key="11">
    <source>
        <dbReference type="EMBL" id="TDE09585.1"/>
    </source>
</evidence>
<dbReference type="GO" id="GO:0003964">
    <property type="term" value="F:RNA-directed DNA polymerase activity"/>
    <property type="evidence" value="ECO:0007669"/>
    <property type="project" value="UniProtKB-KW"/>
</dbReference>
<keyword evidence="2 11" id="KW-0808">Transferase</keyword>
<evidence type="ECO:0000256" key="6">
    <source>
        <dbReference type="ARBA" id="ARBA00022918"/>
    </source>
</evidence>